<evidence type="ECO:0000313" key="4">
    <source>
        <dbReference type="Proteomes" id="UP000053259"/>
    </source>
</evidence>
<sequence length="464" mass="51986">MSVAMQDGQTGSQPRPRALFLQPRALQWFEDGKQGVQTRSSQERQAGRFELFLDLLYVAILANFAEGLADHTNGDQLVKYILIFVPAWHVWSDLREIMNSFYNDDLAQRLLILWIMALLVMYGNNARIVDEDIGAMRSTVASYLAARVSGMIAHLVYSFSSYHHRRQQRLWVLLSLFTLCLFIPLFVEDLNLRSKAAVAWVAIIAEECAWFFSYSPVAKRLLKAKYTTAVDVPHEVDRFAAFFIIVLGEFLYRIIVGSPAVIGFNLGLLRAIWTLVIAFSLNWMYVHGSGSLVQIHPLKHSVTHAYAWVFLHLPLVASLLAGGHAAANTAVYSEEYPREEIWLLCGGLGCGVIMLWLIASLGECGDAPGVLILPKHSRLALRPIIGIIICCLPLADDHLGITSITSIIMALFALTVLYENITSLQRGAKFWEKWEGTDYPKPSDTIDQSIEATKSGRRDNDENA</sequence>
<dbReference type="Proteomes" id="UP000053259">
    <property type="component" value="Unassembled WGS sequence"/>
</dbReference>
<feature type="transmembrane region" description="Helical" evidence="2">
    <location>
        <begin position="239"/>
        <end position="256"/>
    </location>
</feature>
<feature type="transmembrane region" description="Helical" evidence="2">
    <location>
        <begin position="135"/>
        <end position="157"/>
    </location>
</feature>
<feature type="transmembrane region" description="Helical" evidence="2">
    <location>
        <begin position="401"/>
        <end position="421"/>
    </location>
</feature>
<dbReference type="InParanoid" id="A0A0D2B2B6"/>
<dbReference type="Pfam" id="PF06772">
    <property type="entry name" value="LtrA"/>
    <property type="match status" value="1"/>
</dbReference>
<dbReference type="STRING" id="253628.A0A0D2B2B6"/>
<feature type="transmembrane region" description="Helical" evidence="2">
    <location>
        <begin position="341"/>
        <end position="359"/>
    </location>
</feature>
<evidence type="ECO:0008006" key="5">
    <source>
        <dbReference type="Google" id="ProtNLM"/>
    </source>
</evidence>
<dbReference type="InterPro" id="IPR010640">
    <property type="entry name" value="Low_temperature_requirement_A"/>
</dbReference>
<reference evidence="3 4" key="1">
    <citation type="submission" date="2015-01" db="EMBL/GenBank/DDBJ databases">
        <title>The Genome Sequence of Ochroconis gallopava CBS43764.</title>
        <authorList>
            <consortium name="The Broad Institute Genomics Platform"/>
            <person name="Cuomo C."/>
            <person name="de Hoog S."/>
            <person name="Gorbushina A."/>
            <person name="Stielow B."/>
            <person name="Teixiera M."/>
            <person name="Abouelleil A."/>
            <person name="Chapman S.B."/>
            <person name="Priest M."/>
            <person name="Young S.K."/>
            <person name="Wortman J."/>
            <person name="Nusbaum C."/>
            <person name="Birren B."/>
        </authorList>
    </citation>
    <scope>NUCLEOTIDE SEQUENCE [LARGE SCALE GENOMIC DNA]</scope>
    <source>
        <strain evidence="3 4">CBS 43764</strain>
    </source>
</reference>
<feature type="region of interest" description="Disordered" evidence="1">
    <location>
        <begin position="435"/>
        <end position="464"/>
    </location>
</feature>
<proteinExistence type="predicted"/>
<protein>
    <recommendedName>
        <fullName evidence="5">Low temperature requirement protein LtrA</fullName>
    </recommendedName>
</protein>
<name>A0A0D2B2B6_9PEZI</name>
<evidence type="ECO:0000256" key="1">
    <source>
        <dbReference type="SAM" id="MobiDB-lite"/>
    </source>
</evidence>
<accession>A0A0D2B2B6</accession>
<dbReference type="GeneID" id="27311917"/>
<evidence type="ECO:0000313" key="3">
    <source>
        <dbReference type="EMBL" id="KIW05434.1"/>
    </source>
</evidence>
<evidence type="ECO:0000256" key="2">
    <source>
        <dbReference type="SAM" id="Phobius"/>
    </source>
</evidence>
<feature type="transmembrane region" description="Helical" evidence="2">
    <location>
        <begin position="169"/>
        <end position="187"/>
    </location>
</feature>
<keyword evidence="4" id="KW-1185">Reference proteome</keyword>
<keyword evidence="2" id="KW-0812">Transmembrane</keyword>
<dbReference type="HOGENOM" id="CLU_022899_0_0_1"/>
<dbReference type="PANTHER" id="PTHR36840:SF1">
    <property type="entry name" value="BLL5714 PROTEIN"/>
    <property type="match status" value="1"/>
</dbReference>
<dbReference type="RefSeq" id="XP_016215303.1">
    <property type="nucleotide sequence ID" value="XM_016357214.1"/>
</dbReference>
<dbReference type="EMBL" id="KN847538">
    <property type="protein sequence ID" value="KIW05434.1"/>
    <property type="molecule type" value="Genomic_DNA"/>
</dbReference>
<feature type="transmembrane region" description="Helical" evidence="2">
    <location>
        <begin position="262"/>
        <end position="285"/>
    </location>
</feature>
<keyword evidence="2" id="KW-1133">Transmembrane helix</keyword>
<gene>
    <name evidence="3" type="ORF">PV09_03944</name>
</gene>
<keyword evidence="2" id="KW-0472">Membrane</keyword>
<feature type="transmembrane region" description="Helical" evidence="2">
    <location>
        <begin position="106"/>
        <end position="123"/>
    </location>
</feature>
<dbReference type="VEuPathDB" id="FungiDB:PV09_03944"/>
<dbReference type="AlphaFoldDB" id="A0A0D2B2B6"/>
<dbReference type="PANTHER" id="PTHR36840">
    <property type="entry name" value="BLL5714 PROTEIN"/>
    <property type="match status" value="1"/>
</dbReference>
<feature type="compositionally biased region" description="Basic and acidic residues" evidence="1">
    <location>
        <begin position="454"/>
        <end position="464"/>
    </location>
</feature>
<dbReference type="OrthoDB" id="191995at2759"/>
<organism evidence="3 4">
    <name type="scientific">Verruconis gallopava</name>
    <dbReference type="NCBI Taxonomy" id="253628"/>
    <lineage>
        <taxon>Eukaryota</taxon>
        <taxon>Fungi</taxon>
        <taxon>Dikarya</taxon>
        <taxon>Ascomycota</taxon>
        <taxon>Pezizomycotina</taxon>
        <taxon>Dothideomycetes</taxon>
        <taxon>Pleosporomycetidae</taxon>
        <taxon>Venturiales</taxon>
        <taxon>Sympoventuriaceae</taxon>
        <taxon>Verruconis</taxon>
    </lineage>
</organism>
<feature type="transmembrane region" description="Helical" evidence="2">
    <location>
        <begin position="305"/>
        <end position="326"/>
    </location>
</feature>